<dbReference type="SUPFAM" id="SSF50969">
    <property type="entry name" value="YVTN repeat-like/Quinoprotein amine dehydrogenase"/>
    <property type="match status" value="1"/>
</dbReference>
<dbReference type="EMBL" id="JAAXLA010000048">
    <property type="protein sequence ID" value="NMI00108.1"/>
    <property type="molecule type" value="Genomic_DNA"/>
</dbReference>
<feature type="domain" description="GlxA-like beta barrel" evidence="2">
    <location>
        <begin position="109"/>
        <end position="210"/>
    </location>
</feature>
<proteinExistence type="predicted"/>
<dbReference type="Gene3D" id="2.130.10.80">
    <property type="entry name" value="Galactose oxidase/kelch, beta-propeller"/>
    <property type="match status" value="2"/>
</dbReference>
<evidence type="ECO:0000313" key="4">
    <source>
        <dbReference type="Proteomes" id="UP000820669"/>
    </source>
</evidence>
<name>A0ABX1SHT8_9PSEU</name>
<dbReference type="Pfam" id="PF09118">
    <property type="entry name" value="GO-like_E_set"/>
    <property type="match status" value="1"/>
</dbReference>
<evidence type="ECO:0000259" key="1">
    <source>
        <dbReference type="Pfam" id="PF09118"/>
    </source>
</evidence>
<keyword evidence="4" id="KW-1185">Reference proteome</keyword>
<organism evidence="3 4">
    <name type="scientific">Pseudonocardia acidicola</name>
    <dbReference type="NCBI Taxonomy" id="2724939"/>
    <lineage>
        <taxon>Bacteria</taxon>
        <taxon>Bacillati</taxon>
        <taxon>Actinomycetota</taxon>
        <taxon>Actinomycetes</taxon>
        <taxon>Pseudonocardiales</taxon>
        <taxon>Pseudonocardiaceae</taxon>
        <taxon>Pseudonocardia</taxon>
    </lineage>
</organism>
<feature type="domain" description="Galactose oxidase-like Early set" evidence="1">
    <location>
        <begin position="509"/>
        <end position="603"/>
    </location>
</feature>
<gene>
    <name evidence="3" type="ORF">HF526_22745</name>
</gene>
<reference evidence="3 4" key="1">
    <citation type="submission" date="2020-04" db="EMBL/GenBank/DDBJ databases">
        <authorList>
            <person name="Klaysubun C."/>
            <person name="Duangmal K."/>
            <person name="Lipun K."/>
        </authorList>
    </citation>
    <scope>NUCLEOTIDE SEQUENCE [LARGE SCALE GENOMIC DNA]</scope>
    <source>
        <strain evidence="3 4">K10HN5</strain>
    </source>
</reference>
<dbReference type="PANTHER" id="PTHR32208">
    <property type="entry name" value="SECRETED PROTEIN-RELATED"/>
    <property type="match status" value="1"/>
</dbReference>
<dbReference type="InterPro" id="IPR015202">
    <property type="entry name" value="GO-like_E_set"/>
</dbReference>
<dbReference type="PANTHER" id="PTHR32208:SF21">
    <property type="entry name" value="LOW QUALITY PROTEIN: ALDEHYDE OXIDASE GLOX-LIKE"/>
    <property type="match status" value="1"/>
</dbReference>
<dbReference type="InterPro" id="IPR013783">
    <property type="entry name" value="Ig-like_fold"/>
</dbReference>
<dbReference type="Pfam" id="PF21110">
    <property type="entry name" value="GlxA"/>
    <property type="match status" value="1"/>
</dbReference>
<evidence type="ECO:0000313" key="3">
    <source>
        <dbReference type="EMBL" id="NMI00108.1"/>
    </source>
</evidence>
<dbReference type="CDD" id="cd02851">
    <property type="entry name" value="E_set_GO_C"/>
    <property type="match status" value="1"/>
</dbReference>
<dbReference type="InterPro" id="IPR014756">
    <property type="entry name" value="Ig_E-set"/>
</dbReference>
<protein>
    <submittedName>
        <fullName evidence="3">DUF1929 domain-containing protein</fullName>
    </submittedName>
</protein>
<sequence>MLINSPEYQARYGKWDVVELPADLKVNAIHAALLPTGKLLIVAGSGNDQQSFDAGTFRTLLYDPGTGQSRLIPTPADLFCGGHAFLPDGKLLVAGGTQRYEILDGAVTRAAGAMVVKNEFPDAGRDFPEGTEFVAQDGRKYRATNAFSLPPATKTTPRKGPVTVTASQTTVWVESEDTGRAGVTTTPAQYAITGLTGADANNLYGLAQKMTLDKQDFQGIADSYEFDPVSERYVKVGDMAYKRWYPTLTGLPNGEVLAVSGLDGTGQILAGQNEVYDPATKSWTERPDLFRYFPTYPALFQTGTPGTLFYSGSNAGYGPADAGRTPGLWNLEHNTFTPVPGIRDADRLETSGSAWAGPVQNQKMIVVGGGGVGESPLSTARIDVIDLKQQDPRFTAGPDLPLPTRYPNVVQLPDDSLLITGGSRDYRGKGTSDNLVATFYHPDTNTLTAAADPTVGRDYHSEALLLPNGQVVTMGGNPLFADKDNQKPAPFEKRLEIYTPPYLLHGPQPVIADAPAEAKPGGSMTVSSPDAATIASARLIRPSAVTHATDVEQRSVALDITRNPDGSLGLALPGEPTLVPPGYYMLFLVNEAGTPSVARWVHVT</sequence>
<dbReference type="InterPro" id="IPR011044">
    <property type="entry name" value="Quino_amine_DH_bsu"/>
</dbReference>
<dbReference type="InterPro" id="IPR049305">
    <property type="entry name" value="GlxA-like_b-barrel"/>
</dbReference>
<dbReference type="InterPro" id="IPR011043">
    <property type="entry name" value="Gal_Oxase/kelch_b-propeller"/>
</dbReference>
<dbReference type="InterPro" id="IPR037293">
    <property type="entry name" value="Gal_Oxidase_central_sf"/>
</dbReference>
<dbReference type="SUPFAM" id="SSF50965">
    <property type="entry name" value="Galactose oxidase, central domain"/>
    <property type="match status" value="1"/>
</dbReference>
<comment type="caution">
    <text evidence="3">The sequence shown here is derived from an EMBL/GenBank/DDBJ whole genome shotgun (WGS) entry which is preliminary data.</text>
</comment>
<dbReference type="Proteomes" id="UP000820669">
    <property type="component" value="Unassembled WGS sequence"/>
</dbReference>
<evidence type="ECO:0000259" key="2">
    <source>
        <dbReference type="Pfam" id="PF21110"/>
    </source>
</evidence>
<dbReference type="SUPFAM" id="SSF81296">
    <property type="entry name" value="E set domains"/>
    <property type="match status" value="1"/>
</dbReference>
<dbReference type="Gene3D" id="2.60.40.10">
    <property type="entry name" value="Immunoglobulins"/>
    <property type="match status" value="1"/>
</dbReference>
<accession>A0ABX1SHT8</accession>